<proteinExistence type="predicted"/>
<protein>
    <recommendedName>
        <fullName evidence="7">AlgX/AlgJ SGNH hydrolase-like domain-containing protein</fullName>
    </recommendedName>
</protein>
<dbReference type="Pfam" id="PF16822">
    <property type="entry name" value="ALGX"/>
    <property type="match status" value="1"/>
</dbReference>
<sequence>MIDLKPYFGSQVDGKNGQLFYTGAEGATNLISYYTNGVAEDAIQSWRQTFARRGRELKKRGIPYHVIIVPGAHVACGNDLPDHLHGKIKAPFPQLSAVMDGAEGVTLHDALPDLAVADTPFRTYRRNDTHWTDYGAYLNYQAVSRRVALETKIGLVTPDDFSVELKNAFGDLSIHRVPEGAPELIPILTVGGRHHARTVQKNTTVVRNRLIRMESDTAPETSAFFFHDSYGTAQAKFWARSFSRTSFAGVTHRVYFDAIDRDKPDVVFSIMAEHRLFQRPNDHDHWTFEDDFESDCKSPAGVKAAKILVLYRQQKLAEAVEAAAGLDQEVGFGAYHARVAAQAYVAAHRYDDGVAMSQTALSLAPQSPSNLWMAAYASVYAGKPHDAVTLATWAVATDRFNGAWAELLASVLIGLGRWDDAAALLENTVPQIDDHPELWRHLAHVRDMRGQLTARDEARAKAAALDGQDLRLAS</sequence>
<name>A0ABV2LC05_9HYPH</name>
<comment type="subcellular location">
    <subcellularLocation>
        <location evidence="1">Periplasm</location>
    </subcellularLocation>
</comment>
<evidence type="ECO:0000256" key="5">
    <source>
        <dbReference type="ARBA" id="ARBA00022764"/>
    </source>
</evidence>
<gene>
    <name evidence="8" type="ORF">ABID43_004964</name>
</gene>
<keyword evidence="6" id="KW-0016">Alginate biosynthesis</keyword>
<evidence type="ECO:0000313" key="8">
    <source>
        <dbReference type="EMBL" id="MET3695396.1"/>
    </source>
</evidence>
<dbReference type="Proteomes" id="UP001549145">
    <property type="component" value="Unassembled WGS sequence"/>
</dbReference>
<keyword evidence="5" id="KW-0574">Periplasm</keyword>
<comment type="caution">
    <text evidence="8">The sequence shown here is derived from an EMBL/GenBank/DDBJ whole genome shotgun (WGS) entry which is preliminary data.</text>
</comment>
<keyword evidence="9" id="KW-1185">Reference proteome</keyword>
<feature type="domain" description="AlgX/AlgJ SGNH hydrolase-like" evidence="7">
    <location>
        <begin position="14"/>
        <end position="163"/>
    </location>
</feature>
<dbReference type="EMBL" id="JBEPMM010000027">
    <property type="protein sequence ID" value="MET3695396.1"/>
    <property type="molecule type" value="Genomic_DNA"/>
</dbReference>
<dbReference type="SUPFAM" id="SSF48452">
    <property type="entry name" value="TPR-like"/>
    <property type="match status" value="1"/>
</dbReference>
<evidence type="ECO:0000256" key="2">
    <source>
        <dbReference type="ARBA" id="ARBA00005182"/>
    </source>
</evidence>
<comment type="pathway">
    <text evidence="2">Glycan biosynthesis; alginate biosynthesis.</text>
</comment>
<organism evidence="8 9">
    <name type="scientific">Methylobacterium goesingense</name>
    <dbReference type="NCBI Taxonomy" id="243690"/>
    <lineage>
        <taxon>Bacteria</taxon>
        <taxon>Pseudomonadati</taxon>
        <taxon>Pseudomonadota</taxon>
        <taxon>Alphaproteobacteria</taxon>
        <taxon>Hyphomicrobiales</taxon>
        <taxon>Methylobacteriaceae</taxon>
        <taxon>Methylobacterium</taxon>
    </lineage>
</organism>
<evidence type="ECO:0000259" key="7">
    <source>
        <dbReference type="Pfam" id="PF16822"/>
    </source>
</evidence>
<dbReference type="RefSeq" id="WP_238279314.1">
    <property type="nucleotide sequence ID" value="NZ_BPQL01000055.1"/>
</dbReference>
<evidence type="ECO:0000256" key="6">
    <source>
        <dbReference type="ARBA" id="ARBA00022841"/>
    </source>
</evidence>
<keyword evidence="4" id="KW-0732">Signal</keyword>
<dbReference type="InterPro" id="IPR011990">
    <property type="entry name" value="TPR-like_helical_dom_sf"/>
</dbReference>
<reference evidence="8 9" key="1">
    <citation type="submission" date="2024-06" db="EMBL/GenBank/DDBJ databases">
        <title>Genomic Encyclopedia of Type Strains, Phase IV (KMG-IV): sequencing the most valuable type-strain genomes for metagenomic binning, comparative biology and taxonomic classification.</title>
        <authorList>
            <person name="Goeker M."/>
        </authorList>
    </citation>
    <scope>NUCLEOTIDE SEQUENCE [LARGE SCALE GENOMIC DNA]</scope>
    <source>
        <strain evidence="8 9">DSM 21331</strain>
    </source>
</reference>
<keyword evidence="3" id="KW-0808">Transferase</keyword>
<dbReference type="Gene3D" id="1.25.40.10">
    <property type="entry name" value="Tetratricopeptide repeat domain"/>
    <property type="match status" value="1"/>
</dbReference>
<evidence type="ECO:0000313" key="9">
    <source>
        <dbReference type="Proteomes" id="UP001549145"/>
    </source>
</evidence>
<accession>A0ABV2LC05</accession>
<evidence type="ECO:0000256" key="3">
    <source>
        <dbReference type="ARBA" id="ARBA00022679"/>
    </source>
</evidence>
<evidence type="ECO:0000256" key="1">
    <source>
        <dbReference type="ARBA" id="ARBA00004418"/>
    </source>
</evidence>
<dbReference type="InterPro" id="IPR031811">
    <property type="entry name" value="ALGX/ALGJ_SGNH-like"/>
</dbReference>
<evidence type="ECO:0000256" key="4">
    <source>
        <dbReference type="ARBA" id="ARBA00022729"/>
    </source>
</evidence>